<protein>
    <submittedName>
        <fullName evidence="2">DUF362</fullName>
    </submittedName>
</protein>
<dbReference type="RefSeq" id="WP_207687454.1">
    <property type="nucleotide sequence ID" value="NZ_CP061799.1"/>
</dbReference>
<organism evidence="2 3">
    <name type="scientific">Desulfonema limicola</name>
    <dbReference type="NCBI Taxonomy" id="45656"/>
    <lineage>
        <taxon>Bacteria</taxon>
        <taxon>Pseudomonadati</taxon>
        <taxon>Thermodesulfobacteriota</taxon>
        <taxon>Desulfobacteria</taxon>
        <taxon>Desulfobacterales</taxon>
        <taxon>Desulfococcaceae</taxon>
        <taxon>Desulfonema</taxon>
    </lineage>
</organism>
<sequence>MADYKCDPTKWTEMKQPVDGGREHYQTKSWNPPKEKWGPFTESGPAPVWFAEANATNWTESMICKAKDLFYEAKLNECFDKGDEVAIKIHYGEWNRTAVLRPEYIAAIAEEIRACGGRPYVVNDTTLSYHIHNNMANALSQTEGATRHGYTEQTFGCPVLIADGYSGEDDYRVELPEGMILKETYIGRAVAEADAMIVLGHARGHSITMYGGAVKQLGIGCQSKRGKYITHLAHWGDPHDAIGWPKFTDACPGKACKFHQMCDDSCPRGAHKVTEHGKTWNPALCRLCYSCQVTCIFSGMSGITFEENYFPNAMIAHADAALGALKCFEKGKVGFINHAIDVAPECDCFPWAGLAVCPDVGLFAGKDVIAVEMATLDAIDNAPISPGSIAEEKGCKPGDDKFRLINGFSPRITMASGSKIGLGTQEYELKNYEPVMTPENAAKWQNRPDRTITVRLRDVFRRHDLTTEVMPFRRAEYNKEWVFNEWKKFDPFKGELPG</sequence>
<gene>
    <name evidence="2" type="ORF">dnl_37540</name>
</gene>
<dbReference type="EMBL" id="CP061799">
    <property type="protein sequence ID" value="QTA81419.1"/>
    <property type="molecule type" value="Genomic_DNA"/>
</dbReference>
<evidence type="ECO:0000313" key="3">
    <source>
        <dbReference type="Proteomes" id="UP000663720"/>
    </source>
</evidence>
<proteinExistence type="predicted"/>
<accession>A0A975GHK9</accession>
<dbReference type="KEGG" id="dli:dnl_37540"/>
<dbReference type="InterPro" id="IPR007160">
    <property type="entry name" value="DUF362"/>
</dbReference>
<dbReference type="Pfam" id="PF04015">
    <property type="entry name" value="DUF362"/>
    <property type="match status" value="1"/>
</dbReference>
<feature type="domain" description="DUF362" evidence="1">
    <location>
        <begin position="85"/>
        <end position="377"/>
    </location>
</feature>
<keyword evidence="3" id="KW-1185">Reference proteome</keyword>
<evidence type="ECO:0000313" key="2">
    <source>
        <dbReference type="EMBL" id="QTA81419.1"/>
    </source>
</evidence>
<dbReference type="Proteomes" id="UP000663720">
    <property type="component" value="Chromosome"/>
</dbReference>
<dbReference type="SUPFAM" id="SSF54862">
    <property type="entry name" value="4Fe-4S ferredoxins"/>
    <property type="match status" value="1"/>
</dbReference>
<name>A0A975GHK9_9BACT</name>
<dbReference type="AlphaFoldDB" id="A0A975GHK9"/>
<evidence type="ECO:0000259" key="1">
    <source>
        <dbReference type="Pfam" id="PF04015"/>
    </source>
</evidence>
<reference evidence="2" key="1">
    <citation type="journal article" date="2021" name="Microb. Physiol.">
        <title>Proteogenomic Insights into the Physiology of Marine, Sulfate-Reducing, Filamentous Desulfonema limicola and Desulfonema magnum.</title>
        <authorList>
            <person name="Schnaars V."/>
            <person name="Wohlbrand L."/>
            <person name="Scheve S."/>
            <person name="Hinrichs C."/>
            <person name="Reinhardt R."/>
            <person name="Rabus R."/>
        </authorList>
    </citation>
    <scope>NUCLEOTIDE SEQUENCE</scope>
    <source>
        <strain evidence="2">5ac10</strain>
    </source>
</reference>